<feature type="compositionally biased region" description="Basic and acidic residues" evidence="1">
    <location>
        <begin position="23"/>
        <end position="47"/>
    </location>
</feature>
<protein>
    <submittedName>
        <fullName evidence="2">Uncharacterized protein</fullName>
    </submittedName>
</protein>
<dbReference type="Proteomes" id="UP000000561">
    <property type="component" value="Chromosome 1"/>
</dbReference>
<keyword evidence="3" id="KW-1185">Reference proteome</keyword>
<name>A0A0D1D1U1_MYCMD</name>
<organism evidence="2 3">
    <name type="scientific">Mycosarcoma maydis</name>
    <name type="common">Corn smut fungus</name>
    <name type="synonym">Ustilago maydis</name>
    <dbReference type="NCBI Taxonomy" id="5270"/>
    <lineage>
        <taxon>Eukaryota</taxon>
        <taxon>Fungi</taxon>
        <taxon>Dikarya</taxon>
        <taxon>Basidiomycota</taxon>
        <taxon>Ustilaginomycotina</taxon>
        <taxon>Ustilaginomycetes</taxon>
        <taxon>Ustilaginales</taxon>
        <taxon>Ustilaginaceae</taxon>
        <taxon>Mycosarcoma</taxon>
    </lineage>
</organism>
<reference evidence="2 3" key="1">
    <citation type="journal article" date="2006" name="Nature">
        <title>Insights from the genome of the biotrophic fungal plant pathogen Ustilago maydis.</title>
        <authorList>
            <person name="Kamper J."/>
            <person name="Kahmann R."/>
            <person name="Bolker M."/>
            <person name="Ma L.J."/>
            <person name="Brefort T."/>
            <person name="Saville B.J."/>
            <person name="Banuett F."/>
            <person name="Kronstad J.W."/>
            <person name="Gold S.E."/>
            <person name="Muller O."/>
            <person name="Perlin M.H."/>
            <person name="Wosten H.A."/>
            <person name="de Vries R."/>
            <person name="Ruiz-Herrera J."/>
            <person name="Reynaga-Pena C.G."/>
            <person name="Snetselaar K."/>
            <person name="McCann M."/>
            <person name="Perez-Martin J."/>
            <person name="Feldbrugge M."/>
            <person name="Basse C.W."/>
            <person name="Steinberg G."/>
            <person name="Ibeas J.I."/>
            <person name="Holloman W."/>
            <person name="Guzman P."/>
            <person name="Farman M."/>
            <person name="Stajich J.E."/>
            <person name="Sentandreu R."/>
            <person name="Gonzalez-Prieto J.M."/>
            <person name="Kennell J.C."/>
            <person name="Molina L."/>
            <person name="Schirawski J."/>
            <person name="Mendoza-Mendoza A."/>
            <person name="Greilinger D."/>
            <person name="Munch K."/>
            <person name="Rossel N."/>
            <person name="Scherer M."/>
            <person name="Vranes M."/>
            <person name="Ladendorf O."/>
            <person name="Vincon V."/>
            <person name="Fuchs U."/>
            <person name="Sandrock B."/>
            <person name="Meng S."/>
            <person name="Ho E.C."/>
            <person name="Cahill M.J."/>
            <person name="Boyce K.J."/>
            <person name="Klose J."/>
            <person name="Klosterman S.J."/>
            <person name="Deelstra H.J."/>
            <person name="Ortiz-Castellanos L."/>
            <person name="Li W."/>
            <person name="Sanchez-Alonso P."/>
            <person name="Schreier P.H."/>
            <person name="Hauser-Hahn I."/>
            <person name="Vaupel M."/>
            <person name="Koopmann E."/>
            <person name="Friedrich G."/>
            <person name="Voss H."/>
            <person name="Schluter T."/>
            <person name="Margolis J."/>
            <person name="Platt D."/>
            <person name="Swimmer C."/>
            <person name="Gnirke A."/>
            <person name="Chen F."/>
            <person name="Vysotskaia V."/>
            <person name="Mannhaupt G."/>
            <person name="Guldener U."/>
            <person name="Munsterkotter M."/>
            <person name="Haase D."/>
            <person name="Oesterheld M."/>
            <person name="Mewes H.W."/>
            <person name="Mauceli E.W."/>
            <person name="DeCaprio D."/>
            <person name="Wade C.M."/>
            <person name="Butler J."/>
            <person name="Young S."/>
            <person name="Jaffe D.B."/>
            <person name="Calvo S."/>
            <person name="Nusbaum C."/>
            <person name="Galagan J."/>
            <person name="Birren B.W."/>
        </authorList>
    </citation>
    <scope>NUCLEOTIDE SEQUENCE [LARGE SCALE GENOMIC DNA]</scope>
    <source>
        <strain evidence="3">DSM 14603 / FGSC 9021 / UM521</strain>
    </source>
</reference>
<dbReference type="eggNOG" id="ENOG502TGUZ">
    <property type="taxonomic scope" value="Eukaryota"/>
</dbReference>
<feature type="region of interest" description="Disordered" evidence="1">
    <location>
        <begin position="1"/>
        <end position="160"/>
    </location>
</feature>
<dbReference type="RefSeq" id="XP_011386539.1">
    <property type="nucleotide sequence ID" value="XM_011388237.1"/>
</dbReference>
<feature type="compositionally biased region" description="Polar residues" evidence="1">
    <location>
        <begin position="112"/>
        <end position="125"/>
    </location>
</feature>
<dbReference type="InParanoid" id="A0A0D1D1U1"/>
<feature type="compositionally biased region" description="Low complexity" evidence="1">
    <location>
        <begin position="101"/>
        <end position="111"/>
    </location>
</feature>
<dbReference type="EMBL" id="CM003140">
    <property type="protein sequence ID" value="KIS72358.1"/>
    <property type="molecule type" value="Genomic_DNA"/>
</dbReference>
<gene>
    <name evidence="2" type="ORF">UMAG_00762</name>
</gene>
<evidence type="ECO:0000313" key="3">
    <source>
        <dbReference type="Proteomes" id="UP000000561"/>
    </source>
</evidence>
<evidence type="ECO:0000256" key="1">
    <source>
        <dbReference type="SAM" id="MobiDB-lite"/>
    </source>
</evidence>
<dbReference type="VEuPathDB" id="FungiDB:UMAG_00762"/>
<accession>A0A0D1D1U1</accession>
<evidence type="ECO:0000313" key="2">
    <source>
        <dbReference type="EMBL" id="KIS72358.1"/>
    </source>
</evidence>
<dbReference type="AlphaFoldDB" id="A0A0D1D1U1"/>
<proteinExistence type="predicted"/>
<sequence length="400" mass="43671">MEGKDNSRTEEIANTSTHSNARLPDRPEPLTESSVLDRMRQHSEGTGRGKPRGKQSFHNNVRGTLGRGRGGHERVNNSFSYSLAHHKPHDDRNTAQDSTQDQRQSLASQQQNMSLGSGSHLPIQQASSRNPYRRRGRARVVWSRPRSYQPCRKSGHSQHVSQGSSAFHSVADHQETYVDQGAGMPNVKLAEGHAENLAAKPSALNATVSPPAMFLADSEGLDVGPHTPFLIEAISPLSIALADKSLPLVSDTFLQLAQPASEHQAEPILGASVSTEPIPPIHFQNLSLHDSSNAVQLSNAHDLNYTWSLPNPVSSGNGGAYTVTFPSPLTMTIAPPPWLHSPHSLSHLHVTYDHAGLALCHPVALIPCTWFPIQYLSYWGPERLGAHPDFYDIPMFASDI</sequence>
<dbReference type="GeneID" id="23561972"/>
<feature type="compositionally biased region" description="Basic and acidic residues" evidence="1">
    <location>
        <begin position="1"/>
        <end position="11"/>
    </location>
</feature>
<dbReference type="KEGG" id="uma:UMAG_00762"/>
<dbReference type="OrthoDB" id="2556640at2759"/>